<gene>
    <name evidence="6" type="ORF">DEACI_2811</name>
    <name evidence="5" type="ORF">DEACI_3104</name>
</gene>
<dbReference type="EMBL" id="LR746496">
    <property type="protein sequence ID" value="CAA7602430.1"/>
    <property type="molecule type" value="Genomic_DNA"/>
</dbReference>
<evidence type="ECO:0000256" key="1">
    <source>
        <dbReference type="ARBA" id="ARBA00008138"/>
    </source>
</evidence>
<dbReference type="InterPro" id="IPR011610">
    <property type="entry name" value="SAM_mthyl_Trfase_ML2640-like"/>
</dbReference>
<dbReference type="Proteomes" id="UP001071230">
    <property type="component" value="Unassembled WGS sequence"/>
</dbReference>
<dbReference type="AlphaFoldDB" id="A0A8S0X6D3"/>
<evidence type="ECO:0000313" key="6">
    <source>
        <dbReference type="EMBL" id="CEJ08335.1"/>
    </source>
</evidence>
<dbReference type="PANTHER" id="PTHR43619">
    <property type="entry name" value="S-ADENOSYL-L-METHIONINE-DEPENDENT METHYLTRANSFERASE YKTD-RELATED"/>
    <property type="match status" value="1"/>
</dbReference>
<evidence type="ECO:0000313" key="7">
    <source>
        <dbReference type="Proteomes" id="UP001071230"/>
    </source>
</evidence>
<dbReference type="EC" id="2.1.1.-" evidence="4"/>
<keyword evidence="3 5" id="KW-0808">Transferase</keyword>
<name>A0A8S0X6D3_9FIRM</name>
<comment type="function">
    <text evidence="4">Exhibits S-adenosyl-L-methionine-dependent methyltransferase activity.</text>
</comment>
<proteinExistence type="inferred from homology"/>
<dbReference type="SUPFAM" id="SSF53335">
    <property type="entry name" value="S-adenosyl-L-methionine-dependent methyltransferases"/>
    <property type="match status" value="1"/>
</dbReference>
<organism evidence="5">
    <name type="scientific">Acididesulfobacillus acetoxydans</name>
    <dbReference type="NCBI Taxonomy" id="1561005"/>
    <lineage>
        <taxon>Bacteria</taxon>
        <taxon>Bacillati</taxon>
        <taxon>Bacillota</taxon>
        <taxon>Clostridia</taxon>
        <taxon>Eubacteriales</taxon>
        <taxon>Peptococcaceae</taxon>
        <taxon>Acididesulfobacillus</taxon>
    </lineage>
</organism>
<evidence type="ECO:0000256" key="2">
    <source>
        <dbReference type="ARBA" id="ARBA00022603"/>
    </source>
</evidence>
<sequence>MAGEAERTVRALGSFANQGSESEHYEWFICSWEKLIIIIEKLKKPVTIASEKCQICVIKEGGFLAMSKEAAKTGSEPTILSALEQNLPIGERILVDELSYKIQPTGMKFFITMMKPFMKSVISASEKKAAPGMWGGLLCRKRYIDEKLLDSIDQVQQVVNLGAGLDTRLYRLSGIQHLPAWELDQQQNIEAKLAAFTRALKQIPSNIKLVPIDFDRENIMDILVKNGFDPGKKAFFIWEAVSQYLTKDGIDSIFSFLSQAKAGSLITFTYIHQDFIDGKNLFGWESGYKRFVKNNLFIYGMNPDKVDAFLSAYGYKLIEDLDYSQMSERYIKPTGRKLAAAKLEHMVLAEKL</sequence>
<dbReference type="GO" id="GO:0008168">
    <property type="term" value="F:methyltransferase activity"/>
    <property type="evidence" value="ECO:0007669"/>
    <property type="project" value="UniProtKB-UniRule"/>
</dbReference>
<dbReference type="InterPro" id="IPR007213">
    <property type="entry name" value="Ppm1/Ppm2/Tcmp"/>
</dbReference>
<dbReference type="NCBIfam" id="TIGR00027">
    <property type="entry name" value="mthyl_TIGR00027"/>
    <property type="match status" value="1"/>
</dbReference>
<keyword evidence="2 4" id="KW-0489">Methyltransferase</keyword>
<reference evidence="5" key="2">
    <citation type="submission" date="2020-01" db="EMBL/GenBank/DDBJ databases">
        <authorList>
            <person name="Hornung B."/>
        </authorList>
    </citation>
    <scope>NUCLEOTIDE SEQUENCE</scope>
    <source>
        <strain evidence="5">PacBioINE</strain>
    </source>
</reference>
<accession>A0A8S0X6D3</accession>
<dbReference type="GO" id="GO:0032259">
    <property type="term" value="P:methylation"/>
    <property type="evidence" value="ECO:0007669"/>
    <property type="project" value="UniProtKB-KW"/>
</dbReference>
<keyword evidence="7" id="KW-1185">Reference proteome</keyword>
<comment type="similarity">
    <text evidence="1 4">Belongs to the UPF0677 family.</text>
</comment>
<dbReference type="KEGG" id="aacx:DEACI_3104"/>
<evidence type="ECO:0000256" key="4">
    <source>
        <dbReference type="RuleBase" id="RU362030"/>
    </source>
</evidence>
<dbReference type="PANTHER" id="PTHR43619:SF2">
    <property type="entry name" value="S-ADENOSYL-L-METHIONINE-DEPENDENT METHYLTRANSFERASES SUPERFAMILY PROTEIN"/>
    <property type="match status" value="1"/>
</dbReference>
<keyword evidence="4" id="KW-0949">S-adenosyl-L-methionine</keyword>
<reference evidence="6" key="1">
    <citation type="submission" date="2014-11" db="EMBL/GenBank/DDBJ databases">
        <authorList>
            <person name="Hornung B.V."/>
        </authorList>
    </citation>
    <scope>NUCLEOTIDE SEQUENCE</scope>
    <source>
        <strain evidence="6">INE</strain>
    </source>
</reference>
<dbReference type="InterPro" id="IPR029063">
    <property type="entry name" value="SAM-dependent_MTases_sf"/>
</dbReference>
<dbReference type="EMBL" id="CDGJ01000081">
    <property type="protein sequence ID" value="CEJ08335.1"/>
    <property type="molecule type" value="Genomic_DNA"/>
</dbReference>
<evidence type="ECO:0000256" key="3">
    <source>
        <dbReference type="ARBA" id="ARBA00022679"/>
    </source>
</evidence>
<protein>
    <recommendedName>
        <fullName evidence="4">S-adenosyl-L-methionine-dependent methyltransferase</fullName>
        <ecNumber evidence="4">2.1.1.-</ecNumber>
    </recommendedName>
</protein>
<evidence type="ECO:0000313" key="5">
    <source>
        <dbReference type="EMBL" id="CAA7602430.1"/>
    </source>
</evidence>
<dbReference type="Gene3D" id="3.40.50.150">
    <property type="entry name" value="Vaccinia Virus protein VP39"/>
    <property type="match status" value="1"/>
</dbReference>
<dbReference type="Proteomes" id="UP000836597">
    <property type="component" value="Chromosome"/>
</dbReference>
<dbReference type="RefSeq" id="WP_240985799.1">
    <property type="nucleotide sequence ID" value="NZ_CDGJ01000081.1"/>
</dbReference>
<dbReference type="Pfam" id="PF04072">
    <property type="entry name" value="LCM"/>
    <property type="match status" value="1"/>
</dbReference>